<dbReference type="RefSeq" id="WP_093940316.1">
    <property type="nucleotide sequence ID" value="NZ_CP022521.1"/>
</dbReference>
<dbReference type="Proteomes" id="UP000204221">
    <property type="component" value="Chromosome"/>
</dbReference>
<evidence type="ECO:0000313" key="1">
    <source>
        <dbReference type="EMBL" id="ASO18672.1"/>
    </source>
</evidence>
<accession>A0A221VYQ1</accession>
<dbReference type="OrthoDB" id="4247883at2"/>
<gene>
    <name evidence="1" type="ORF">AHOG_05095</name>
</gene>
<sequence length="107" mass="11402">MRDDMLVDPDGVRAKSPKFAAAADRLASAFAALQSVRDAEGACWGSDESGAAFETEYNAAADEVQKGREFLDTELNATKEALDVTADQWESDDTISAANLDNAGRTL</sequence>
<dbReference type="SUPFAM" id="SSF140453">
    <property type="entry name" value="EsxAB dimer-like"/>
    <property type="match status" value="1"/>
</dbReference>
<dbReference type="InterPro" id="IPR036689">
    <property type="entry name" value="ESAT-6-like_sf"/>
</dbReference>
<keyword evidence="2" id="KW-1185">Reference proteome</keyword>
<dbReference type="Gene3D" id="1.10.287.1060">
    <property type="entry name" value="ESAT-6-like"/>
    <property type="match status" value="1"/>
</dbReference>
<name>A0A221VYQ1_9PSEU</name>
<organism evidence="1 2">
    <name type="scientific">Actinoalloteichus hoggarensis</name>
    <dbReference type="NCBI Taxonomy" id="1470176"/>
    <lineage>
        <taxon>Bacteria</taxon>
        <taxon>Bacillati</taxon>
        <taxon>Actinomycetota</taxon>
        <taxon>Actinomycetes</taxon>
        <taxon>Pseudonocardiales</taxon>
        <taxon>Pseudonocardiaceae</taxon>
        <taxon>Actinoalloteichus</taxon>
    </lineage>
</organism>
<evidence type="ECO:0000313" key="2">
    <source>
        <dbReference type="Proteomes" id="UP000204221"/>
    </source>
</evidence>
<reference evidence="1 2" key="1">
    <citation type="submission" date="2017-07" db="EMBL/GenBank/DDBJ databases">
        <title>Complete genome sequence of Actinoalloteichus hoggarensis DSM 45943, type strain of Actinoalloteichus hoggarensis.</title>
        <authorList>
            <person name="Ruckert C."/>
            <person name="Nouioui I."/>
            <person name="Willmese J."/>
            <person name="van Wezel G."/>
            <person name="Klenk H.-P."/>
            <person name="Kalinowski J."/>
            <person name="Zotchev S.B."/>
        </authorList>
    </citation>
    <scope>NUCLEOTIDE SEQUENCE [LARGE SCALE GENOMIC DNA]</scope>
    <source>
        <strain evidence="1 2">DSM 45943</strain>
    </source>
</reference>
<proteinExistence type="predicted"/>
<dbReference type="KEGG" id="ahg:AHOG_05095"/>
<dbReference type="EMBL" id="CP022521">
    <property type="protein sequence ID" value="ASO18672.1"/>
    <property type="molecule type" value="Genomic_DNA"/>
</dbReference>
<dbReference type="AlphaFoldDB" id="A0A221VYQ1"/>
<protein>
    <submittedName>
        <fullName evidence="1">Uncharacterized protein</fullName>
    </submittedName>
</protein>